<dbReference type="OrthoDB" id="6612291at2759"/>
<name>A0A9P6GNU2_9PLEO</name>
<organism evidence="1 2">
    <name type="scientific">Paraphaeosphaeria minitans</name>
    <dbReference type="NCBI Taxonomy" id="565426"/>
    <lineage>
        <taxon>Eukaryota</taxon>
        <taxon>Fungi</taxon>
        <taxon>Dikarya</taxon>
        <taxon>Ascomycota</taxon>
        <taxon>Pezizomycotina</taxon>
        <taxon>Dothideomycetes</taxon>
        <taxon>Pleosporomycetidae</taxon>
        <taxon>Pleosporales</taxon>
        <taxon>Massarineae</taxon>
        <taxon>Didymosphaeriaceae</taxon>
        <taxon>Paraphaeosphaeria</taxon>
    </lineage>
</organism>
<protein>
    <submittedName>
        <fullName evidence="1">Uncharacterized protein</fullName>
    </submittedName>
</protein>
<keyword evidence="2" id="KW-1185">Reference proteome</keyword>
<gene>
    <name evidence="1" type="ORF">PMIN01_01741</name>
</gene>
<dbReference type="AlphaFoldDB" id="A0A9P6GNU2"/>
<evidence type="ECO:0000313" key="2">
    <source>
        <dbReference type="Proteomes" id="UP000756921"/>
    </source>
</evidence>
<reference evidence="1" key="1">
    <citation type="journal article" date="2020" name="Mol. Plant Microbe Interact.">
        <title>Genome Sequence of the Biocontrol Agent Coniothyrium minitans strain Conio (IMI 134523).</title>
        <authorList>
            <person name="Patel D."/>
            <person name="Shittu T.A."/>
            <person name="Baroncelli R."/>
            <person name="Muthumeenakshi S."/>
            <person name="Osborne T.H."/>
            <person name="Janganan T.K."/>
            <person name="Sreenivasaprasad S."/>
        </authorList>
    </citation>
    <scope>NUCLEOTIDE SEQUENCE</scope>
    <source>
        <strain evidence="1">Conio</strain>
    </source>
</reference>
<dbReference type="EMBL" id="WJXW01000002">
    <property type="protein sequence ID" value="KAF9739107.1"/>
    <property type="molecule type" value="Genomic_DNA"/>
</dbReference>
<accession>A0A9P6GNU2</accession>
<proteinExistence type="predicted"/>
<evidence type="ECO:0000313" key="1">
    <source>
        <dbReference type="EMBL" id="KAF9739107.1"/>
    </source>
</evidence>
<comment type="caution">
    <text evidence="1">The sequence shown here is derived from an EMBL/GenBank/DDBJ whole genome shotgun (WGS) entry which is preliminary data.</text>
</comment>
<sequence>MPNAAGKGQALHDSIEKVAKVRARSQYVKPQGQWRVSPEQAISHHTYRWRNKGCQAAVLPAAVPRKPHSAQVAASLLRVECIWASVVLARVLETYKEVVDTSADGFRRPATRERSVWRHSIYLRLNEHKRILHRHVGMSICGRDGLEFQSPFNSCRAVFSALSSNTIGRSRGFFSKSSSVAMHSLNPPTTKTCNHFGRRELTLHLPYEFTAWLAGGRSTPSWARHRRSACARARGPRRSKICRRVTETSRITTTILMNTALPYLYNPDALHLGAKTGFVMAATAGAGAVLDYFFVPELKGRSALKMDNFS</sequence>
<dbReference type="Proteomes" id="UP000756921">
    <property type="component" value="Unassembled WGS sequence"/>
</dbReference>